<reference evidence="15" key="1">
    <citation type="submission" date="2023-08" db="EMBL/GenBank/DDBJ databases">
        <title>Chromosome-level Genome Assembly of mud carp (Cirrhinus molitorella).</title>
        <authorList>
            <person name="Liu H."/>
        </authorList>
    </citation>
    <scope>NUCLEOTIDE SEQUENCE</scope>
    <source>
        <strain evidence="15">Prfri</strain>
        <tissue evidence="15">Muscle</tissue>
    </source>
</reference>
<dbReference type="AlphaFoldDB" id="A0AA88Q852"/>
<dbReference type="InterPro" id="IPR051713">
    <property type="entry name" value="T-cell_Activation_Regulation"/>
</dbReference>
<keyword evidence="10" id="KW-0393">Immunoglobulin domain</keyword>
<proteinExistence type="predicted"/>
<dbReference type="InterPro" id="IPR013106">
    <property type="entry name" value="Ig_V-set"/>
</dbReference>
<organism evidence="15 16">
    <name type="scientific">Cirrhinus molitorella</name>
    <name type="common">mud carp</name>
    <dbReference type="NCBI Taxonomy" id="172907"/>
    <lineage>
        <taxon>Eukaryota</taxon>
        <taxon>Metazoa</taxon>
        <taxon>Chordata</taxon>
        <taxon>Craniata</taxon>
        <taxon>Vertebrata</taxon>
        <taxon>Euteleostomi</taxon>
        <taxon>Actinopterygii</taxon>
        <taxon>Neopterygii</taxon>
        <taxon>Teleostei</taxon>
        <taxon>Ostariophysi</taxon>
        <taxon>Cypriniformes</taxon>
        <taxon>Cyprinidae</taxon>
        <taxon>Labeoninae</taxon>
        <taxon>Labeonini</taxon>
        <taxon>Cirrhinus</taxon>
    </lineage>
</organism>
<evidence type="ECO:0000256" key="4">
    <source>
        <dbReference type="ARBA" id="ARBA00022729"/>
    </source>
</evidence>
<dbReference type="GO" id="GO:0006955">
    <property type="term" value="P:immune response"/>
    <property type="evidence" value="ECO:0007669"/>
    <property type="project" value="TreeGrafter"/>
</dbReference>
<dbReference type="InterPro" id="IPR003599">
    <property type="entry name" value="Ig_sub"/>
</dbReference>
<dbReference type="GO" id="GO:0031295">
    <property type="term" value="P:T cell costimulation"/>
    <property type="evidence" value="ECO:0007669"/>
    <property type="project" value="TreeGrafter"/>
</dbReference>
<dbReference type="EMBL" id="JAUYZG010000003">
    <property type="protein sequence ID" value="KAK2910807.1"/>
    <property type="molecule type" value="Genomic_DNA"/>
</dbReference>
<dbReference type="PANTHER" id="PTHR25466:SF14">
    <property type="entry name" value="BUTYROPHILIN SUBFAMILY 2 MEMBER A2-LIKE-RELATED"/>
    <property type="match status" value="1"/>
</dbReference>
<dbReference type="GO" id="GO:0042130">
    <property type="term" value="P:negative regulation of T cell proliferation"/>
    <property type="evidence" value="ECO:0007669"/>
    <property type="project" value="TreeGrafter"/>
</dbReference>
<evidence type="ECO:0000256" key="11">
    <source>
        <dbReference type="SAM" id="MobiDB-lite"/>
    </source>
</evidence>
<keyword evidence="8" id="KW-0675">Receptor</keyword>
<keyword evidence="2" id="KW-1003">Cell membrane</keyword>
<gene>
    <name evidence="15" type="ORF">Q8A67_002940</name>
</gene>
<dbReference type="SMART" id="SM00409">
    <property type="entry name" value="IG"/>
    <property type="match status" value="2"/>
</dbReference>
<dbReference type="GO" id="GO:0007166">
    <property type="term" value="P:cell surface receptor signaling pathway"/>
    <property type="evidence" value="ECO:0007669"/>
    <property type="project" value="TreeGrafter"/>
</dbReference>
<name>A0AA88Q852_9TELE</name>
<evidence type="ECO:0000256" key="6">
    <source>
        <dbReference type="ARBA" id="ARBA00023136"/>
    </source>
</evidence>
<feature type="domain" description="Ig-like" evidence="14">
    <location>
        <begin position="101"/>
        <end position="189"/>
    </location>
</feature>
<dbReference type="PROSITE" id="PS50835">
    <property type="entry name" value="IG_LIKE"/>
    <property type="match status" value="1"/>
</dbReference>
<feature type="chain" id="PRO_5041646984" description="Ig-like domain-containing protein" evidence="13">
    <location>
        <begin position="17"/>
        <end position="313"/>
    </location>
</feature>
<evidence type="ECO:0000256" key="3">
    <source>
        <dbReference type="ARBA" id="ARBA00022692"/>
    </source>
</evidence>
<evidence type="ECO:0000256" key="10">
    <source>
        <dbReference type="ARBA" id="ARBA00023319"/>
    </source>
</evidence>
<keyword evidence="6 12" id="KW-0472">Membrane</keyword>
<evidence type="ECO:0000313" key="16">
    <source>
        <dbReference type="Proteomes" id="UP001187343"/>
    </source>
</evidence>
<dbReference type="SMART" id="SM00406">
    <property type="entry name" value="IGv"/>
    <property type="match status" value="1"/>
</dbReference>
<evidence type="ECO:0000256" key="1">
    <source>
        <dbReference type="ARBA" id="ARBA00004251"/>
    </source>
</evidence>
<evidence type="ECO:0000256" key="5">
    <source>
        <dbReference type="ARBA" id="ARBA00022989"/>
    </source>
</evidence>
<protein>
    <recommendedName>
        <fullName evidence="14">Ig-like domain-containing protein</fullName>
    </recommendedName>
</protein>
<evidence type="ECO:0000256" key="9">
    <source>
        <dbReference type="ARBA" id="ARBA00023180"/>
    </source>
</evidence>
<keyword evidence="16" id="KW-1185">Reference proteome</keyword>
<sequence>MKVYWILTLFLTGAYSVFVALNHPTSLPGSCGDKVVWRKIFPIKATIAECQIKKCIIKESFQERFTVIPEKNCSLFIKSAKRNDRGEYVCSCNGFERNVNLEVVVTINMTAVEMGNITLPCSGDTQRDVRDVTWLYNEQKVLHYTANGATKPGDGYEGRVSLTDDGFKDGDVSLTISGVRQTDAGIYRCFLNDETIEGDPHAYILHVIEKLNSTGGNQTEGNNNEKPTYIGLILLFSLIICFLLILLCRKKMASPTVDTTDSEPVQESGQKHSTRPFYSGDETYELSNLRMNVNNDHSNSSGSKPELTKKVDD</sequence>
<dbReference type="GO" id="GO:0071222">
    <property type="term" value="P:cellular response to lipopolysaccharide"/>
    <property type="evidence" value="ECO:0007669"/>
    <property type="project" value="TreeGrafter"/>
</dbReference>
<evidence type="ECO:0000256" key="12">
    <source>
        <dbReference type="SAM" id="Phobius"/>
    </source>
</evidence>
<dbReference type="SUPFAM" id="SSF48726">
    <property type="entry name" value="Immunoglobulin"/>
    <property type="match status" value="2"/>
</dbReference>
<dbReference type="GO" id="GO:0009897">
    <property type="term" value="C:external side of plasma membrane"/>
    <property type="evidence" value="ECO:0007669"/>
    <property type="project" value="TreeGrafter"/>
</dbReference>
<dbReference type="PANTHER" id="PTHR25466">
    <property type="entry name" value="T-LYMPHOCYTE ACTIVATION ANTIGEN"/>
    <property type="match status" value="1"/>
</dbReference>
<dbReference type="Proteomes" id="UP001187343">
    <property type="component" value="Unassembled WGS sequence"/>
</dbReference>
<dbReference type="Gene3D" id="2.60.40.10">
    <property type="entry name" value="Immunoglobulins"/>
    <property type="match status" value="2"/>
</dbReference>
<evidence type="ECO:0000256" key="7">
    <source>
        <dbReference type="ARBA" id="ARBA00023157"/>
    </source>
</evidence>
<accession>A0AA88Q852</accession>
<dbReference type="Pfam" id="PF07686">
    <property type="entry name" value="V-set"/>
    <property type="match status" value="1"/>
</dbReference>
<feature type="region of interest" description="Disordered" evidence="11">
    <location>
        <begin position="256"/>
        <end position="313"/>
    </location>
</feature>
<keyword evidence="4 13" id="KW-0732">Signal</keyword>
<feature type="transmembrane region" description="Helical" evidence="12">
    <location>
        <begin position="229"/>
        <end position="248"/>
    </location>
</feature>
<evidence type="ECO:0000259" key="14">
    <source>
        <dbReference type="PROSITE" id="PS50835"/>
    </source>
</evidence>
<keyword evidence="7" id="KW-1015">Disulfide bond</keyword>
<feature type="compositionally biased region" description="Polar residues" evidence="11">
    <location>
        <begin position="256"/>
        <end position="268"/>
    </location>
</feature>
<dbReference type="InterPro" id="IPR007110">
    <property type="entry name" value="Ig-like_dom"/>
</dbReference>
<comment type="subcellular location">
    <subcellularLocation>
        <location evidence="1">Cell membrane</location>
        <topology evidence="1">Single-pass type I membrane protein</topology>
    </subcellularLocation>
</comment>
<evidence type="ECO:0000256" key="2">
    <source>
        <dbReference type="ARBA" id="ARBA00022475"/>
    </source>
</evidence>
<evidence type="ECO:0000256" key="13">
    <source>
        <dbReference type="SAM" id="SignalP"/>
    </source>
</evidence>
<dbReference type="InterPro" id="IPR036179">
    <property type="entry name" value="Ig-like_dom_sf"/>
</dbReference>
<dbReference type="InterPro" id="IPR013783">
    <property type="entry name" value="Ig-like_fold"/>
</dbReference>
<feature type="signal peptide" evidence="13">
    <location>
        <begin position="1"/>
        <end position="16"/>
    </location>
</feature>
<evidence type="ECO:0000313" key="15">
    <source>
        <dbReference type="EMBL" id="KAK2910807.1"/>
    </source>
</evidence>
<keyword evidence="5 12" id="KW-1133">Transmembrane helix</keyword>
<dbReference type="GO" id="GO:0042102">
    <property type="term" value="P:positive regulation of T cell proliferation"/>
    <property type="evidence" value="ECO:0007669"/>
    <property type="project" value="TreeGrafter"/>
</dbReference>
<evidence type="ECO:0000256" key="8">
    <source>
        <dbReference type="ARBA" id="ARBA00023170"/>
    </source>
</evidence>
<feature type="compositionally biased region" description="Polar residues" evidence="11">
    <location>
        <begin position="285"/>
        <end position="303"/>
    </location>
</feature>
<comment type="caution">
    <text evidence="15">The sequence shown here is derived from an EMBL/GenBank/DDBJ whole genome shotgun (WGS) entry which is preliminary data.</text>
</comment>
<keyword evidence="3 12" id="KW-0812">Transmembrane</keyword>
<keyword evidence="9" id="KW-0325">Glycoprotein</keyword>